<sequence length="129" mass="14654">MGESLARRFESIVDCVNSSASLVHRGRTLTASLIVTIGATRFLVRIDGGRIVELTRQFPLFRESDLCIQGTEQAWHCLWKKVPEPGWHDILALHKRGEMRIEGNTRIFFAHLQYIKDLLEMPRHAGASA</sequence>
<dbReference type="Proteomes" id="UP000216225">
    <property type="component" value="Unassembled WGS sequence"/>
</dbReference>
<evidence type="ECO:0008006" key="3">
    <source>
        <dbReference type="Google" id="ProtNLM"/>
    </source>
</evidence>
<dbReference type="AlphaFoldDB" id="A0A420KIX9"/>
<name>A0A420KIX9_9BURK</name>
<evidence type="ECO:0000313" key="2">
    <source>
        <dbReference type="Proteomes" id="UP000216225"/>
    </source>
</evidence>
<reference evidence="1 2" key="1">
    <citation type="submission" date="2018-09" db="EMBL/GenBank/DDBJ databases">
        <title>Genome comparison of Alicycliphilus sp. BQ1, a polyurethanolytic bacterium, with its closest phylogenetic relatives Alicycliphilus denitrificans BC and K601, unable to attack polyurethane.</title>
        <authorList>
            <person name="Loza-Tavera H."/>
            <person name="Lozano L."/>
            <person name="Cevallos M."/>
            <person name="Maya-Lucas O."/>
            <person name="Garcia-Mena J."/>
            <person name="Hernandez J."/>
        </authorList>
    </citation>
    <scope>NUCLEOTIDE SEQUENCE [LARGE SCALE GENOMIC DNA]</scope>
    <source>
        <strain evidence="1 2">BQ1</strain>
    </source>
</reference>
<gene>
    <name evidence="1" type="ORF">CE154_004830</name>
</gene>
<comment type="caution">
    <text evidence="1">The sequence shown here is derived from an EMBL/GenBank/DDBJ whole genome shotgun (WGS) entry which is preliminary data.</text>
</comment>
<organism evidence="1 2">
    <name type="scientific">Alicycliphilus denitrificans</name>
    <dbReference type="NCBI Taxonomy" id="179636"/>
    <lineage>
        <taxon>Bacteria</taxon>
        <taxon>Pseudomonadati</taxon>
        <taxon>Pseudomonadota</taxon>
        <taxon>Betaproteobacteria</taxon>
        <taxon>Burkholderiales</taxon>
        <taxon>Comamonadaceae</taxon>
        <taxon>Alicycliphilus</taxon>
    </lineage>
</organism>
<protein>
    <recommendedName>
        <fullName evidence="3">SCP2 domain-containing protein</fullName>
    </recommendedName>
</protein>
<accession>A0A420KIX9</accession>
<proteinExistence type="predicted"/>
<dbReference type="EMBL" id="NKDB02000001">
    <property type="protein sequence ID" value="RKJ99882.1"/>
    <property type="molecule type" value="Genomic_DNA"/>
</dbReference>
<evidence type="ECO:0000313" key="1">
    <source>
        <dbReference type="EMBL" id="RKJ99882.1"/>
    </source>
</evidence>